<keyword evidence="3" id="KW-0812">Transmembrane</keyword>
<dbReference type="PANTHER" id="PTHR12129">
    <property type="entry name" value="HEPARAN SULFATE 2-O-SULFOTRANSFERASE"/>
    <property type="match status" value="1"/>
</dbReference>
<evidence type="ECO:0000256" key="6">
    <source>
        <dbReference type="ARBA" id="ARBA00023034"/>
    </source>
</evidence>
<evidence type="ECO:0000256" key="1">
    <source>
        <dbReference type="ARBA" id="ARBA00004323"/>
    </source>
</evidence>
<proteinExistence type="predicted"/>
<comment type="caution">
    <text evidence="10">The sequence shown here is derived from an EMBL/GenBank/DDBJ whole genome shotgun (WGS) entry which is preliminary data.</text>
</comment>
<keyword evidence="6" id="KW-0333">Golgi apparatus</keyword>
<dbReference type="Proteomes" id="UP000682733">
    <property type="component" value="Unassembled WGS sequence"/>
</dbReference>
<accession>A0A8S2EJM3</accession>
<protein>
    <recommendedName>
        <fullName evidence="13">Sulfotransferase</fullName>
    </recommendedName>
</protein>
<evidence type="ECO:0008006" key="13">
    <source>
        <dbReference type="Google" id="ProtNLM"/>
    </source>
</evidence>
<dbReference type="Proteomes" id="UP000677228">
    <property type="component" value="Unassembled WGS sequence"/>
</dbReference>
<dbReference type="AlphaFoldDB" id="A0A8S2EJM3"/>
<keyword evidence="2" id="KW-0808">Transferase</keyword>
<evidence type="ECO:0000256" key="5">
    <source>
        <dbReference type="ARBA" id="ARBA00022989"/>
    </source>
</evidence>
<evidence type="ECO:0000256" key="8">
    <source>
        <dbReference type="ARBA" id="ARBA00023180"/>
    </source>
</evidence>
<dbReference type="PANTHER" id="PTHR12129:SF15">
    <property type="entry name" value="URONYL 2-SULFOTRANSFERASE"/>
    <property type="match status" value="1"/>
</dbReference>
<dbReference type="InterPro" id="IPR007734">
    <property type="entry name" value="Heparan_SO4_2-O-STrfase"/>
</dbReference>
<evidence type="ECO:0000313" key="10">
    <source>
        <dbReference type="EMBL" id="CAF1165394.1"/>
    </source>
</evidence>
<dbReference type="EMBL" id="CAJOBA010034054">
    <property type="protein sequence ID" value="CAF3977007.1"/>
    <property type="molecule type" value="Genomic_DNA"/>
</dbReference>
<keyword evidence="4" id="KW-0735">Signal-anchor</keyword>
<comment type="subcellular location">
    <subcellularLocation>
        <location evidence="1">Golgi apparatus membrane</location>
        <topology evidence="1">Single-pass type II membrane protein</topology>
    </subcellularLocation>
</comment>
<name>A0A8S2EJM3_9BILA</name>
<organism evidence="10 12">
    <name type="scientific">Didymodactylos carnosus</name>
    <dbReference type="NCBI Taxonomy" id="1234261"/>
    <lineage>
        <taxon>Eukaryota</taxon>
        <taxon>Metazoa</taxon>
        <taxon>Spiralia</taxon>
        <taxon>Gnathifera</taxon>
        <taxon>Rotifera</taxon>
        <taxon>Eurotatoria</taxon>
        <taxon>Bdelloidea</taxon>
        <taxon>Philodinida</taxon>
        <taxon>Philodinidae</taxon>
        <taxon>Didymodactylos</taxon>
    </lineage>
</organism>
<keyword evidence="8" id="KW-0325">Glycoprotein</keyword>
<dbReference type="EMBL" id="CAJNOK010012532">
    <property type="protein sequence ID" value="CAF1165394.1"/>
    <property type="molecule type" value="Genomic_DNA"/>
</dbReference>
<sequence>MFIFAAVLTAAILFKFDELPATLTKLKRAVAYPSLATITYPSLTTVKGRLTCIIYTRVQKSGSTTLIRLFFAQGKKYKYPVARVTPWFTYIMNAEERKAFFKQINSLKNFTIFIRHVNFVPFDEKQPIYISMIRDPADRIYSCSCIKSSIKTNVILVMCNVPNIRIDYVSEYYYVRSRCKLDKKYCPTGMNIRLLNQSLENCFISNTLNPSYCISKINGISNLIGYSCGQESYCSQLNSSKALEKAKSNIDKHYTTIGLTEQFEQFLYVLHRLIPTYFKNIHKEYEKQHEPHENKQPNGYESDKPTTKTLKKLKSLLNYEYEYYEFVRKRFNEQYRQLSKPDINQN</sequence>
<evidence type="ECO:0000256" key="4">
    <source>
        <dbReference type="ARBA" id="ARBA00022968"/>
    </source>
</evidence>
<dbReference type="GO" id="GO:0008146">
    <property type="term" value="F:sulfotransferase activity"/>
    <property type="evidence" value="ECO:0007669"/>
    <property type="project" value="InterPro"/>
</dbReference>
<dbReference type="InterPro" id="IPR027417">
    <property type="entry name" value="P-loop_NTPase"/>
</dbReference>
<dbReference type="Gene3D" id="3.40.50.300">
    <property type="entry name" value="P-loop containing nucleotide triphosphate hydrolases"/>
    <property type="match status" value="2"/>
</dbReference>
<evidence type="ECO:0000256" key="7">
    <source>
        <dbReference type="ARBA" id="ARBA00023136"/>
    </source>
</evidence>
<reference evidence="10" key="1">
    <citation type="submission" date="2021-02" db="EMBL/GenBank/DDBJ databases">
        <authorList>
            <person name="Nowell W R."/>
        </authorList>
    </citation>
    <scope>NUCLEOTIDE SEQUENCE</scope>
</reference>
<keyword evidence="7" id="KW-0472">Membrane</keyword>
<evidence type="ECO:0000256" key="2">
    <source>
        <dbReference type="ARBA" id="ARBA00022679"/>
    </source>
</evidence>
<evidence type="ECO:0000313" key="11">
    <source>
        <dbReference type="EMBL" id="CAF3977007.1"/>
    </source>
</evidence>
<dbReference type="SUPFAM" id="SSF52540">
    <property type="entry name" value="P-loop containing nucleoside triphosphate hydrolases"/>
    <property type="match status" value="1"/>
</dbReference>
<dbReference type="GO" id="GO:0000139">
    <property type="term" value="C:Golgi membrane"/>
    <property type="evidence" value="ECO:0007669"/>
    <property type="project" value="UniProtKB-SubCell"/>
</dbReference>
<evidence type="ECO:0000256" key="9">
    <source>
        <dbReference type="SAM" id="MobiDB-lite"/>
    </source>
</evidence>
<feature type="region of interest" description="Disordered" evidence="9">
    <location>
        <begin position="286"/>
        <end position="306"/>
    </location>
</feature>
<gene>
    <name evidence="10" type="ORF">OVA965_LOCUS22302</name>
    <name evidence="11" type="ORF">TMI583_LOCUS23014</name>
</gene>
<keyword evidence="5" id="KW-1133">Transmembrane helix</keyword>
<evidence type="ECO:0000256" key="3">
    <source>
        <dbReference type="ARBA" id="ARBA00022692"/>
    </source>
</evidence>
<evidence type="ECO:0000313" key="12">
    <source>
        <dbReference type="Proteomes" id="UP000677228"/>
    </source>
</evidence>